<evidence type="ECO:0000256" key="1">
    <source>
        <dbReference type="ARBA" id="ARBA00004613"/>
    </source>
</evidence>
<dbReference type="GO" id="GO:0005576">
    <property type="term" value="C:extracellular region"/>
    <property type="evidence" value="ECO:0007669"/>
    <property type="project" value="UniProtKB-SubCell"/>
</dbReference>
<proteinExistence type="inferred from homology"/>
<comment type="similarity">
    <text evidence="2 6">Belongs to the plant self-incompatibility (S1) protein family.</text>
</comment>
<evidence type="ECO:0000313" key="7">
    <source>
        <dbReference type="EMBL" id="ESQ31672.1"/>
    </source>
</evidence>
<evidence type="ECO:0000313" key="8">
    <source>
        <dbReference type="Proteomes" id="UP000030689"/>
    </source>
</evidence>
<gene>
    <name evidence="7" type="ORF">EUTSA_v10005700mg</name>
</gene>
<sequence>MNHLILFILLVASYFEPNEACKENHVVIHNELGPGKILQLHCKSEDDDLGIQKFNYKAPPSIIRFHDSAVKLTTWRCVFRHGPQMKSFNDVQVYRAGRRLVPRCGQLRVWTARPDGIYFKRKLQEPLKLKFFWNKDL</sequence>
<dbReference type="InterPro" id="IPR010264">
    <property type="entry name" value="Self-incomp_S1"/>
</dbReference>
<dbReference type="Pfam" id="PF05938">
    <property type="entry name" value="Self-incomp_S1"/>
    <property type="match status" value="1"/>
</dbReference>
<evidence type="ECO:0000256" key="6">
    <source>
        <dbReference type="RuleBase" id="RU367044"/>
    </source>
</evidence>
<protein>
    <recommendedName>
        <fullName evidence="6">S-protein homolog</fullName>
    </recommendedName>
</protein>
<dbReference type="AlphaFoldDB" id="V4KNZ6"/>
<reference evidence="7 8" key="1">
    <citation type="journal article" date="2013" name="Front. Plant Sci.">
        <title>The Reference Genome of the Halophytic Plant Eutrema salsugineum.</title>
        <authorList>
            <person name="Yang R."/>
            <person name="Jarvis D.E."/>
            <person name="Chen H."/>
            <person name="Beilstein M.A."/>
            <person name="Grimwood J."/>
            <person name="Jenkins J."/>
            <person name="Shu S."/>
            <person name="Prochnik S."/>
            <person name="Xin M."/>
            <person name="Ma C."/>
            <person name="Schmutz J."/>
            <person name="Wing R.A."/>
            <person name="Mitchell-Olds T."/>
            <person name="Schumaker K.S."/>
            <person name="Wang X."/>
        </authorList>
    </citation>
    <scope>NUCLEOTIDE SEQUENCE [LARGE SCALE GENOMIC DNA]</scope>
</reference>
<evidence type="ECO:0000256" key="5">
    <source>
        <dbReference type="ARBA" id="ARBA00022729"/>
    </source>
</evidence>
<feature type="chain" id="PRO_5025098481" description="S-protein homolog" evidence="6">
    <location>
        <begin position="21"/>
        <end position="137"/>
    </location>
</feature>
<evidence type="ECO:0000256" key="2">
    <source>
        <dbReference type="ARBA" id="ARBA00005581"/>
    </source>
</evidence>
<dbReference type="KEGG" id="eus:EUTSA_v10005700mg"/>
<dbReference type="GO" id="GO:0060320">
    <property type="term" value="P:rejection of self pollen"/>
    <property type="evidence" value="ECO:0007669"/>
    <property type="project" value="UniProtKB-KW"/>
</dbReference>
<evidence type="ECO:0000256" key="4">
    <source>
        <dbReference type="ARBA" id="ARBA00022525"/>
    </source>
</evidence>
<dbReference type="Proteomes" id="UP000030689">
    <property type="component" value="Unassembled WGS sequence"/>
</dbReference>
<organism evidence="7 8">
    <name type="scientific">Eutrema salsugineum</name>
    <name type="common">Saltwater cress</name>
    <name type="synonym">Sisymbrium salsugineum</name>
    <dbReference type="NCBI Taxonomy" id="72664"/>
    <lineage>
        <taxon>Eukaryota</taxon>
        <taxon>Viridiplantae</taxon>
        <taxon>Streptophyta</taxon>
        <taxon>Embryophyta</taxon>
        <taxon>Tracheophyta</taxon>
        <taxon>Spermatophyta</taxon>
        <taxon>Magnoliopsida</taxon>
        <taxon>eudicotyledons</taxon>
        <taxon>Gunneridae</taxon>
        <taxon>Pentapetalae</taxon>
        <taxon>rosids</taxon>
        <taxon>malvids</taxon>
        <taxon>Brassicales</taxon>
        <taxon>Brassicaceae</taxon>
        <taxon>Eutremeae</taxon>
        <taxon>Eutrema</taxon>
    </lineage>
</organism>
<evidence type="ECO:0000256" key="3">
    <source>
        <dbReference type="ARBA" id="ARBA00022471"/>
    </source>
</evidence>
<keyword evidence="8" id="KW-1185">Reference proteome</keyword>
<keyword evidence="5 6" id="KW-0732">Signal</keyword>
<keyword evidence="3 6" id="KW-0713">Self-incompatibility</keyword>
<comment type="subcellular location">
    <subcellularLocation>
        <location evidence="1 6">Secreted</location>
    </subcellularLocation>
</comment>
<accession>V4KNZ6</accession>
<name>V4KNZ6_EUTSA</name>
<dbReference type="Gramene" id="ESQ31672">
    <property type="protein sequence ID" value="ESQ31672"/>
    <property type="gene ID" value="EUTSA_v10005700mg"/>
</dbReference>
<keyword evidence="4 6" id="KW-0964">Secreted</keyword>
<dbReference type="OMA" id="HGANMEY"/>
<dbReference type="PANTHER" id="PTHR31232">
    <property type="match status" value="1"/>
</dbReference>
<feature type="signal peptide" evidence="6">
    <location>
        <begin position="1"/>
        <end position="20"/>
    </location>
</feature>
<dbReference type="EMBL" id="KI517748">
    <property type="protein sequence ID" value="ESQ31672.1"/>
    <property type="molecule type" value="Genomic_DNA"/>
</dbReference>
<dbReference type="PANTHER" id="PTHR31232:SF113">
    <property type="entry name" value="S-PROTEIN HOMOLOG-RELATED"/>
    <property type="match status" value="1"/>
</dbReference>